<gene>
    <name evidence="2" type="ORF">ENW48_01315</name>
</gene>
<organism evidence="2">
    <name type="scientific">Desulfobacca acetoxidans</name>
    <dbReference type="NCBI Taxonomy" id="60893"/>
    <lineage>
        <taxon>Bacteria</taxon>
        <taxon>Pseudomonadati</taxon>
        <taxon>Thermodesulfobacteriota</taxon>
        <taxon>Desulfobaccia</taxon>
        <taxon>Desulfobaccales</taxon>
        <taxon>Desulfobaccaceae</taxon>
        <taxon>Desulfobacca</taxon>
    </lineage>
</organism>
<dbReference type="EMBL" id="DTKJ01000014">
    <property type="protein sequence ID" value="HGZ10840.1"/>
    <property type="molecule type" value="Genomic_DNA"/>
</dbReference>
<sequence>MVSNREPYMHVYREGEVQTIMPASGMAIALDSLMQTLGGTWVAAGSGEADREVVNNGDSLMVPPQAPRYKLRRLWLTKQEERDYYYGFANSALWPLCHVVYTRPRFDAGQWETYKAVNRKFAEAILSEVGEPRRTIVFIQDYHFALLPRLLKEACPELVVSQFWHIPWPNYEIFRICPWGPDILDGLLGNDLLGFHLQYHCNNFFDTVDRTLESRVDWEKFSVWRRGHETRVRPFPISIDFTRFETWAKSPFTEALILELRHRLNLGGVKVGLGVDRLDYTKGIPERLEAIDLFFRKYPQYQKRFTFIQLGPQSRLHIPSYKELNTQVDYWEEMINSTYAQGRWKPVIVLKGHYSQEEVVAFYRLADVMVVNSLHDGMNLVAKEYVASRVDGAGALLLSPFTGASRELTGVYTVNPYNPEEIADAIYQALEDPPEQKAARLAAMRAWVREHNIYHWSAQFLHALIHLPKED</sequence>
<dbReference type="PANTHER" id="PTHR10788">
    <property type="entry name" value="TREHALOSE-6-PHOSPHATE SYNTHASE"/>
    <property type="match status" value="1"/>
</dbReference>
<dbReference type="PANTHER" id="PTHR10788:SF106">
    <property type="entry name" value="BCDNA.GH08860"/>
    <property type="match status" value="1"/>
</dbReference>
<dbReference type="InterPro" id="IPR001830">
    <property type="entry name" value="Glyco_trans_20"/>
</dbReference>
<dbReference type="SUPFAM" id="SSF53756">
    <property type="entry name" value="UDP-Glycosyltransferase/glycogen phosphorylase"/>
    <property type="match status" value="1"/>
</dbReference>
<dbReference type="Gene3D" id="3.40.50.2000">
    <property type="entry name" value="Glycogen Phosphorylase B"/>
    <property type="match status" value="2"/>
</dbReference>
<reference evidence="2" key="1">
    <citation type="journal article" date="2020" name="mSystems">
        <title>Genome- and Community-Level Interaction Insights into Carbon Utilization and Element Cycling Functions of Hydrothermarchaeota in Hydrothermal Sediment.</title>
        <authorList>
            <person name="Zhou Z."/>
            <person name="Liu Y."/>
            <person name="Xu W."/>
            <person name="Pan J."/>
            <person name="Luo Z.H."/>
            <person name="Li M."/>
        </authorList>
    </citation>
    <scope>NUCLEOTIDE SEQUENCE [LARGE SCALE GENOMIC DNA]</scope>
    <source>
        <strain evidence="2">SpSt-853</strain>
    </source>
</reference>
<dbReference type="AlphaFoldDB" id="A0A7C5EKX4"/>
<dbReference type="GO" id="GO:0003825">
    <property type="term" value="F:alpha,alpha-trehalose-phosphate synthase (UDP-forming) activity"/>
    <property type="evidence" value="ECO:0007669"/>
    <property type="project" value="TreeGrafter"/>
</dbReference>
<name>A0A7C5EKX4_9BACT</name>
<dbReference type="Pfam" id="PF00982">
    <property type="entry name" value="Glyco_transf_20"/>
    <property type="match status" value="1"/>
</dbReference>
<proteinExistence type="inferred from homology"/>
<comment type="caution">
    <text evidence="2">The sequence shown here is derived from an EMBL/GenBank/DDBJ whole genome shotgun (WGS) entry which is preliminary data.</text>
</comment>
<protein>
    <submittedName>
        <fullName evidence="2">Trehalose-6-phosphate synthase</fullName>
    </submittedName>
</protein>
<accession>A0A7C5EKX4</accession>
<evidence type="ECO:0000313" key="2">
    <source>
        <dbReference type="EMBL" id="HGZ10840.1"/>
    </source>
</evidence>
<dbReference type="GO" id="GO:0005992">
    <property type="term" value="P:trehalose biosynthetic process"/>
    <property type="evidence" value="ECO:0007669"/>
    <property type="project" value="InterPro"/>
</dbReference>
<dbReference type="CDD" id="cd03788">
    <property type="entry name" value="GT20_TPS"/>
    <property type="match status" value="1"/>
</dbReference>
<comment type="similarity">
    <text evidence="1">Belongs to the glycosyltransferase 20 family.</text>
</comment>
<evidence type="ECO:0000256" key="1">
    <source>
        <dbReference type="ARBA" id="ARBA00008799"/>
    </source>
</evidence>